<accession>A0A4P8YE76</accession>
<keyword evidence="1" id="KW-1133">Transmembrane helix</keyword>
<dbReference type="OrthoDB" id="6539595at2"/>
<dbReference type="RefSeq" id="WP_138094765.1">
    <property type="nucleotide sequence ID" value="NZ_CP040428.1"/>
</dbReference>
<organism evidence="2 3">
    <name type="scientific">Jejubacter calystegiae</name>
    <dbReference type="NCBI Taxonomy" id="2579935"/>
    <lineage>
        <taxon>Bacteria</taxon>
        <taxon>Pseudomonadati</taxon>
        <taxon>Pseudomonadota</taxon>
        <taxon>Gammaproteobacteria</taxon>
        <taxon>Enterobacterales</taxon>
        <taxon>Enterobacteriaceae</taxon>
        <taxon>Jejubacter</taxon>
    </lineage>
</organism>
<dbReference type="Proteomes" id="UP000302163">
    <property type="component" value="Chromosome"/>
</dbReference>
<feature type="transmembrane region" description="Helical" evidence="1">
    <location>
        <begin position="126"/>
        <end position="145"/>
    </location>
</feature>
<dbReference type="AlphaFoldDB" id="A0A4P8YE76"/>
<reference evidence="2 3" key="1">
    <citation type="submission" date="2019-05" db="EMBL/GenBank/DDBJ databases">
        <title>Complete genome sequence of Izhakiella calystegiae KSNA2, an endophyte isolated from beach morning glory (Calystegia soldanella).</title>
        <authorList>
            <person name="Jiang L."/>
            <person name="Jeong J.C."/>
            <person name="Kim C.Y."/>
            <person name="Kim D.H."/>
            <person name="Kim S.W."/>
            <person name="Lee j."/>
        </authorList>
    </citation>
    <scope>NUCLEOTIDE SEQUENCE [LARGE SCALE GENOMIC DNA]</scope>
    <source>
        <strain evidence="2 3">KSNA2</strain>
    </source>
</reference>
<name>A0A4P8YE76_9ENTR</name>
<feature type="transmembrane region" description="Helical" evidence="1">
    <location>
        <begin position="79"/>
        <end position="106"/>
    </location>
</feature>
<feature type="transmembrane region" description="Helical" evidence="1">
    <location>
        <begin position="47"/>
        <end position="67"/>
    </location>
</feature>
<protein>
    <submittedName>
        <fullName evidence="2">Uncharacterized protein</fullName>
    </submittedName>
</protein>
<evidence type="ECO:0000313" key="2">
    <source>
        <dbReference type="EMBL" id="QCT18915.1"/>
    </source>
</evidence>
<proteinExistence type="predicted"/>
<sequence length="153" mass="17054">MPIARQTSVAPIWGGLCFILLYRTLPADLVLSVQLMHQYGIPVSQMAIGWLVTALPALMPLLCFMALAHRGQSALWPWLVLPPVAWLLCQFALAIIAGIVITRFGLAPPWSETLSDLLFRLAVRLWSVHVLTVLLTTLACGYACWREYRQARA</sequence>
<evidence type="ECO:0000256" key="1">
    <source>
        <dbReference type="SAM" id="Phobius"/>
    </source>
</evidence>
<keyword evidence="3" id="KW-1185">Reference proteome</keyword>
<feature type="transmembrane region" description="Helical" evidence="1">
    <location>
        <begin position="12"/>
        <end position="35"/>
    </location>
</feature>
<dbReference type="KEGG" id="izh:FEM41_04240"/>
<evidence type="ECO:0000313" key="3">
    <source>
        <dbReference type="Proteomes" id="UP000302163"/>
    </source>
</evidence>
<keyword evidence="1" id="KW-0472">Membrane</keyword>
<dbReference type="EMBL" id="CP040428">
    <property type="protein sequence ID" value="QCT18915.1"/>
    <property type="molecule type" value="Genomic_DNA"/>
</dbReference>
<gene>
    <name evidence="2" type="ORF">FEM41_04240</name>
</gene>
<keyword evidence="1" id="KW-0812">Transmembrane</keyword>